<keyword evidence="14" id="KW-1185">Reference proteome</keyword>
<sequence length="209" mass="23924">MMRAILGGTFDPIHWGHLNAVKHVCELIACDQLILLPSAQPPHRSYPGASAEQRLAMAKLAAQELPNCIADNWELLQPRKSYTQLTLSQFHQRWPHDTLVFIVGEDAFAGLESWYQWQHLLDHAHIVVMRRPHSHNIFSDTLQQWLAAVETKHPEQLRDQPNGYVYLAETPAFDISATAIRNAIQTEQAWAHLVPTTVANYIQTHQLYR</sequence>
<comment type="similarity">
    <text evidence="3 11">Belongs to the NadD family.</text>
</comment>
<comment type="catalytic activity">
    <reaction evidence="10 11">
        <text>nicotinate beta-D-ribonucleotide + ATP + H(+) = deamido-NAD(+) + diphosphate</text>
        <dbReference type="Rhea" id="RHEA:22860"/>
        <dbReference type="ChEBI" id="CHEBI:15378"/>
        <dbReference type="ChEBI" id="CHEBI:30616"/>
        <dbReference type="ChEBI" id="CHEBI:33019"/>
        <dbReference type="ChEBI" id="CHEBI:57502"/>
        <dbReference type="ChEBI" id="CHEBI:58437"/>
        <dbReference type="EC" id="2.7.7.18"/>
    </reaction>
</comment>
<dbReference type="NCBIfam" id="NF000839">
    <property type="entry name" value="PRK00071.1-1"/>
    <property type="match status" value="1"/>
</dbReference>
<evidence type="ECO:0000256" key="9">
    <source>
        <dbReference type="ARBA" id="ARBA00023027"/>
    </source>
</evidence>
<evidence type="ECO:0000313" key="13">
    <source>
        <dbReference type="EMBL" id="SFR42924.1"/>
    </source>
</evidence>
<dbReference type="PANTHER" id="PTHR39321">
    <property type="entry name" value="NICOTINATE-NUCLEOTIDE ADENYLYLTRANSFERASE-RELATED"/>
    <property type="match status" value="1"/>
</dbReference>
<evidence type="ECO:0000256" key="4">
    <source>
        <dbReference type="ARBA" id="ARBA00022642"/>
    </source>
</evidence>
<dbReference type="RefSeq" id="WP_092855656.1">
    <property type="nucleotide sequence ID" value="NZ_FOYU01000001.1"/>
</dbReference>
<dbReference type="EMBL" id="FOYU01000001">
    <property type="protein sequence ID" value="SFR42924.1"/>
    <property type="molecule type" value="Genomic_DNA"/>
</dbReference>
<protein>
    <recommendedName>
        <fullName evidence="11">Probable nicotinate-nucleotide adenylyltransferase</fullName>
        <ecNumber evidence="11">2.7.7.18</ecNumber>
    </recommendedName>
    <alternativeName>
        <fullName evidence="11">Deamido-NAD(+) diphosphorylase</fullName>
    </alternativeName>
    <alternativeName>
        <fullName evidence="11">Deamido-NAD(+) pyrophosphorylase</fullName>
    </alternativeName>
    <alternativeName>
        <fullName evidence="11">Nicotinate mononucleotide adenylyltransferase</fullName>
        <shortName evidence="11">NaMN adenylyltransferase</shortName>
    </alternativeName>
</protein>
<feature type="domain" description="Cytidyltransferase-like" evidence="12">
    <location>
        <begin position="5"/>
        <end position="182"/>
    </location>
</feature>
<proteinExistence type="inferred from homology"/>
<evidence type="ECO:0000256" key="1">
    <source>
        <dbReference type="ARBA" id="ARBA00002324"/>
    </source>
</evidence>
<keyword evidence="6 11" id="KW-0548">Nucleotidyltransferase</keyword>
<dbReference type="HAMAP" id="MF_00244">
    <property type="entry name" value="NaMN_adenylyltr"/>
    <property type="match status" value="1"/>
</dbReference>
<evidence type="ECO:0000256" key="5">
    <source>
        <dbReference type="ARBA" id="ARBA00022679"/>
    </source>
</evidence>
<evidence type="ECO:0000256" key="2">
    <source>
        <dbReference type="ARBA" id="ARBA00005019"/>
    </source>
</evidence>
<dbReference type="NCBIfam" id="TIGR00482">
    <property type="entry name" value="nicotinate (nicotinamide) nucleotide adenylyltransferase"/>
    <property type="match status" value="1"/>
</dbReference>
<dbReference type="InterPro" id="IPR005248">
    <property type="entry name" value="NadD/NMNAT"/>
</dbReference>
<evidence type="ECO:0000313" key="14">
    <source>
        <dbReference type="Proteomes" id="UP000199424"/>
    </source>
</evidence>
<organism evidence="13 14">
    <name type="scientific">Pseudidiomarina maritima</name>
    <dbReference type="NCBI Taxonomy" id="519453"/>
    <lineage>
        <taxon>Bacteria</taxon>
        <taxon>Pseudomonadati</taxon>
        <taxon>Pseudomonadota</taxon>
        <taxon>Gammaproteobacteria</taxon>
        <taxon>Alteromonadales</taxon>
        <taxon>Idiomarinaceae</taxon>
        <taxon>Pseudidiomarina</taxon>
    </lineage>
</organism>
<evidence type="ECO:0000256" key="10">
    <source>
        <dbReference type="ARBA" id="ARBA00048721"/>
    </source>
</evidence>
<evidence type="ECO:0000259" key="12">
    <source>
        <dbReference type="Pfam" id="PF01467"/>
    </source>
</evidence>
<evidence type="ECO:0000256" key="3">
    <source>
        <dbReference type="ARBA" id="ARBA00009014"/>
    </source>
</evidence>
<dbReference type="CDD" id="cd02165">
    <property type="entry name" value="NMNAT"/>
    <property type="match status" value="1"/>
</dbReference>
<dbReference type="GO" id="GO:0005524">
    <property type="term" value="F:ATP binding"/>
    <property type="evidence" value="ECO:0007669"/>
    <property type="project" value="UniProtKB-KW"/>
</dbReference>
<keyword evidence="8 11" id="KW-0067">ATP-binding</keyword>
<keyword evidence="4 11" id="KW-0662">Pyridine nucleotide biosynthesis</keyword>
<evidence type="ECO:0000256" key="6">
    <source>
        <dbReference type="ARBA" id="ARBA00022695"/>
    </source>
</evidence>
<evidence type="ECO:0000256" key="7">
    <source>
        <dbReference type="ARBA" id="ARBA00022741"/>
    </source>
</evidence>
<evidence type="ECO:0000256" key="11">
    <source>
        <dbReference type="HAMAP-Rule" id="MF_00244"/>
    </source>
</evidence>
<dbReference type="Pfam" id="PF01467">
    <property type="entry name" value="CTP_transf_like"/>
    <property type="match status" value="1"/>
</dbReference>
<keyword evidence="5 11" id="KW-0808">Transferase</keyword>
<gene>
    <name evidence="11" type="primary">nadD</name>
    <name evidence="13" type="ORF">SAMN04488070_0890</name>
</gene>
<name>A0A1I6GL53_9GAMM</name>
<dbReference type="InterPro" id="IPR004821">
    <property type="entry name" value="Cyt_trans-like"/>
</dbReference>
<dbReference type="InterPro" id="IPR014729">
    <property type="entry name" value="Rossmann-like_a/b/a_fold"/>
</dbReference>
<keyword evidence="9 11" id="KW-0520">NAD</keyword>
<dbReference type="PANTHER" id="PTHR39321:SF3">
    <property type="entry name" value="PHOSPHOPANTETHEINE ADENYLYLTRANSFERASE"/>
    <property type="match status" value="1"/>
</dbReference>
<dbReference type="GO" id="GO:0009435">
    <property type="term" value="P:NAD+ biosynthetic process"/>
    <property type="evidence" value="ECO:0007669"/>
    <property type="project" value="UniProtKB-UniRule"/>
</dbReference>
<dbReference type="UniPathway" id="UPA00253">
    <property type="reaction ID" value="UER00332"/>
</dbReference>
<accession>A0A1I6GL53</accession>
<dbReference type="EC" id="2.7.7.18" evidence="11"/>
<dbReference type="Gene3D" id="3.40.50.620">
    <property type="entry name" value="HUPs"/>
    <property type="match status" value="1"/>
</dbReference>
<dbReference type="NCBIfam" id="TIGR00125">
    <property type="entry name" value="cyt_tran_rel"/>
    <property type="match status" value="1"/>
</dbReference>
<comment type="function">
    <text evidence="1 11">Catalyzes the reversible adenylation of nicotinate mononucleotide (NaMN) to nicotinic acid adenine dinucleotide (NaAD).</text>
</comment>
<dbReference type="AlphaFoldDB" id="A0A1I6GL53"/>
<evidence type="ECO:0000256" key="8">
    <source>
        <dbReference type="ARBA" id="ARBA00022840"/>
    </source>
</evidence>
<keyword evidence="7 11" id="KW-0547">Nucleotide-binding</keyword>
<dbReference type="SUPFAM" id="SSF52374">
    <property type="entry name" value="Nucleotidylyl transferase"/>
    <property type="match status" value="1"/>
</dbReference>
<dbReference type="Proteomes" id="UP000199424">
    <property type="component" value="Unassembled WGS sequence"/>
</dbReference>
<comment type="pathway">
    <text evidence="2 11">Cofactor biosynthesis; NAD(+) biosynthesis; deamido-NAD(+) from nicotinate D-ribonucleotide: step 1/1.</text>
</comment>
<dbReference type="GO" id="GO:0004515">
    <property type="term" value="F:nicotinate-nucleotide adenylyltransferase activity"/>
    <property type="evidence" value="ECO:0007669"/>
    <property type="project" value="UniProtKB-UniRule"/>
</dbReference>
<reference evidence="14" key="1">
    <citation type="submission" date="2016-10" db="EMBL/GenBank/DDBJ databases">
        <authorList>
            <person name="Varghese N."/>
            <person name="Submissions S."/>
        </authorList>
    </citation>
    <scope>NUCLEOTIDE SEQUENCE [LARGE SCALE GENOMIC DNA]</scope>
    <source>
        <strain evidence="14">CGMCC 1.7285</strain>
    </source>
</reference>